<dbReference type="STRING" id="151549.A0A4C1TYI0"/>
<dbReference type="AlphaFoldDB" id="A0A4C1TYI0"/>
<gene>
    <name evidence="6" type="primary">snk</name>
    <name evidence="6" type="ORF">EVAR_83372_1</name>
</gene>
<keyword evidence="3 6" id="KW-0645">Protease</keyword>
<organism evidence="6 7">
    <name type="scientific">Eumeta variegata</name>
    <name type="common">Bagworm moth</name>
    <name type="synonym">Eumeta japonica</name>
    <dbReference type="NCBI Taxonomy" id="151549"/>
    <lineage>
        <taxon>Eukaryota</taxon>
        <taxon>Metazoa</taxon>
        <taxon>Ecdysozoa</taxon>
        <taxon>Arthropoda</taxon>
        <taxon>Hexapoda</taxon>
        <taxon>Insecta</taxon>
        <taxon>Pterygota</taxon>
        <taxon>Neoptera</taxon>
        <taxon>Endopterygota</taxon>
        <taxon>Lepidoptera</taxon>
        <taxon>Glossata</taxon>
        <taxon>Ditrysia</taxon>
        <taxon>Tineoidea</taxon>
        <taxon>Psychidae</taxon>
        <taxon>Oiketicinae</taxon>
        <taxon>Eumeta</taxon>
    </lineage>
</organism>
<dbReference type="PROSITE" id="PS00134">
    <property type="entry name" value="TRYPSIN_HIS"/>
    <property type="match status" value="1"/>
</dbReference>
<dbReference type="InterPro" id="IPR033116">
    <property type="entry name" value="TRYPSIN_SER"/>
</dbReference>
<feature type="signal peptide" evidence="4">
    <location>
        <begin position="1"/>
        <end position="18"/>
    </location>
</feature>
<dbReference type="InterPro" id="IPR001254">
    <property type="entry name" value="Trypsin_dom"/>
</dbReference>
<dbReference type="GO" id="GO:0006508">
    <property type="term" value="P:proteolysis"/>
    <property type="evidence" value="ECO:0007669"/>
    <property type="project" value="UniProtKB-KW"/>
</dbReference>
<dbReference type="GO" id="GO:0004252">
    <property type="term" value="F:serine-type endopeptidase activity"/>
    <property type="evidence" value="ECO:0007669"/>
    <property type="project" value="InterPro"/>
</dbReference>
<feature type="domain" description="Peptidase S1" evidence="5">
    <location>
        <begin position="40"/>
        <end position="299"/>
    </location>
</feature>
<comment type="similarity">
    <text evidence="2">Belongs to the peptidase S1 family. CLIP subfamily.</text>
</comment>
<reference evidence="6 7" key="1">
    <citation type="journal article" date="2019" name="Commun. Biol.">
        <title>The bagworm genome reveals a unique fibroin gene that provides high tensile strength.</title>
        <authorList>
            <person name="Kono N."/>
            <person name="Nakamura H."/>
            <person name="Ohtoshi R."/>
            <person name="Tomita M."/>
            <person name="Numata K."/>
            <person name="Arakawa K."/>
        </authorList>
    </citation>
    <scope>NUCLEOTIDE SEQUENCE [LARGE SCALE GENOMIC DNA]</scope>
</reference>
<dbReference type="PROSITE" id="PS00135">
    <property type="entry name" value="TRYPSIN_SER"/>
    <property type="match status" value="1"/>
</dbReference>
<dbReference type="InterPro" id="IPR043504">
    <property type="entry name" value="Peptidase_S1_PA_chymotrypsin"/>
</dbReference>
<keyword evidence="1" id="KW-1015">Disulfide bond</keyword>
<dbReference type="InterPro" id="IPR009003">
    <property type="entry name" value="Peptidase_S1_PA"/>
</dbReference>
<dbReference type="PROSITE" id="PS50240">
    <property type="entry name" value="TRYPSIN_DOM"/>
    <property type="match status" value="1"/>
</dbReference>
<proteinExistence type="inferred from homology"/>
<evidence type="ECO:0000256" key="1">
    <source>
        <dbReference type="ARBA" id="ARBA00023157"/>
    </source>
</evidence>
<protein>
    <submittedName>
        <fullName evidence="6">Serine protease snake</fullName>
    </submittedName>
</protein>
<dbReference type="InterPro" id="IPR018114">
    <property type="entry name" value="TRYPSIN_HIS"/>
</dbReference>
<keyword evidence="7" id="KW-1185">Reference proteome</keyword>
<dbReference type="FunFam" id="2.40.10.10:FF:000002">
    <property type="entry name" value="Transmembrane protease serine"/>
    <property type="match status" value="1"/>
</dbReference>
<dbReference type="Gene3D" id="2.40.10.10">
    <property type="entry name" value="Trypsin-like serine proteases"/>
    <property type="match status" value="1"/>
</dbReference>
<sequence>MLILQIIFLLPIAGKVIPVGVRALNACKDHAQSMLECQNILHPERKVRVPIDLLLYPHMVLVGYGNITQPSWKCSGSLISAKWVMTAAHCAVNSGSGRAKVLKIGTATLDFDETKELVQERLVGEIIRHPNYEPPLKYHDIALMRPERDFILSRYIRIACLHFETELNYNNATAIGFGTTQPGASTGSQTLMKVELDIIDNTICNRSMRALIRRGLLTTGITENQLCAGDYEKGGRDTCQGDSGGPLQVMADRVDCKKSFPLHIIIGVTSFGRDCGRKKAPGVYTRVSKYIDWIESVVWPAL</sequence>
<dbReference type="InterPro" id="IPR001314">
    <property type="entry name" value="Peptidase_S1A"/>
</dbReference>
<dbReference type="PRINTS" id="PR00722">
    <property type="entry name" value="CHYMOTRYPSIN"/>
</dbReference>
<dbReference type="PANTHER" id="PTHR24252">
    <property type="entry name" value="ACROSIN-RELATED"/>
    <property type="match status" value="1"/>
</dbReference>
<dbReference type="SUPFAM" id="SSF50494">
    <property type="entry name" value="Trypsin-like serine proteases"/>
    <property type="match status" value="1"/>
</dbReference>
<evidence type="ECO:0000259" key="5">
    <source>
        <dbReference type="PROSITE" id="PS50240"/>
    </source>
</evidence>
<evidence type="ECO:0000256" key="2">
    <source>
        <dbReference type="ARBA" id="ARBA00024195"/>
    </source>
</evidence>
<dbReference type="Proteomes" id="UP000299102">
    <property type="component" value="Unassembled WGS sequence"/>
</dbReference>
<dbReference type="SMART" id="SM00020">
    <property type="entry name" value="Tryp_SPc"/>
    <property type="match status" value="1"/>
</dbReference>
<evidence type="ECO:0000256" key="3">
    <source>
        <dbReference type="RuleBase" id="RU363034"/>
    </source>
</evidence>
<comment type="caution">
    <text evidence="6">The sequence shown here is derived from an EMBL/GenBank/DDBJ whole genome shotgun (WGS) entry which is preliminary data.</text>
</comment>
<keyword evidence="4" id="KW-0732">Signal</keyword>
<accession>A0A4C1TYI0</accession>
<dbReference type="Pfam" id="PF00089">
    <property type="entry name" value="Trypsin"/>
    <property type="match status" value="1"/>
</dbReference>
<dbReference type="OrthoDB" id="6339452at2759"/>
<dbReference type="PANTHER" id="PTHR24252:SF7">
    <property type="entry name" value="HYALIN"/>
    <property type="match status" value="1"/>
</dbReference>
<evidence type="ECO:0000256" key="4">
    <source>
        <dbReference type="SAM" id="SignalP"/>
    </source>
</evidence>
<keyword evidence="3" id="KW-0378">Hydrolase</keyword>
<name>A0A4C1TYI0_EUMVA</name>
<dbReference type="CDD" id="cd00190">
    <property type="entry name" value="Tryp_SPc"/>
    <property type="match status" value="1"/>
</dbReference>
<keyword evidence="3" id="KW-0720">Serine protease</keyword>
<dbReference type="EMBL" id="BGZK01000104">
    <property type="protein sequence ID" value="GBP19060.1"/>
    <property type="molecule type" value="Genomic_DNA"/>
</dbReference>
<evidence type="ECO:0000313" key="7">
    <source>
        <dbReference type="Proteomes" id="UP000299102"/>
    </source>
</evidence>
<feature type="chain" id="PRO_5020023874" evidence="4">
    <location>
        <begin position="19"/>
        <end position="302"/>
    </location>
</feature>
<evidence type="ECO:0000313" key="6">
    <source>
        <dbReference type="EMBL" id="GBP19060.1"/>
    </source>
</evidence>